<protein>
    <recommendedName>
        <fullName evidence="5">Aminopeptidase N</fullName>
        <ecNumber evidence="4">3.4.11.2</ecNumber>
    </recommendedName>
    <alternativeName>
        <fullName evidence="11">Alanine aminopeptidase</fullName>
    </alternativeName>
    <alternativeName>
        <fullName evidence="12">Lysyl aminopeptidase</fullName>
    </alternativeName>
</protein>
<evidence type="ECO:0000256" key="12">
    <source>
        <dbReference type="ARBA" id="ARBA00031533"/>
    </source>
</evidence>
<dbReference type="EC" id="3.4.11.2" evidence="4"/>
<dbReference type="Proteomes" id="UP001500390">
    <property type="component" value="Unassembled WGS sequence"/>
</dbReference>
<evidence type="ECO:0000256" key="8">
    <source>
        <dbReference type="ARBA" id="ARBA00022801"/>
    </source>
</evidence>
<feature type="domain" description="Aminopeptidase N-like N-terminal" evidence="15">
    <location>
        <begin position="63"/>
        <end position="263"/>
    </location>
</feature>
<keyword evidence="9" id="KW-0862">Zinc</keyword>
<evidence type="ECO:0000259" key="15">
    <source>
        <dbReference type="Pfam" id="PF17900"/>
    </source>
</evidence>
<dbReference type="Gene3D" id="2.60.40.1730">
    <property type="entry name" value="tricorn interacting facor f3 domain"/>
    <property type="match status" value="1"/>
</dbReference>
<evidence type="ECO:0000256" key="9">
    <source>
        <dbReference type="ARBA" id="ARBA00022833"/>
    </source>
</evidence>
<evidence type="ECO:0000313" key="17">
    <source>
        <dbReference type="Proteomes" id="UP001500390"/>
    </source>
</evidence>
<dbReference type="Pfam" id="PF01433">
    <property type="entry name" value="Peptidase_M1"/>
    <property type="match status" value="1"/>
</dbReference>
<keyword evidence="17" id="KW-1185">Reference proteome</keyword>
<evidence type="ECO:0000256" key="5">
    <source>
        <dbReference type="ARBA" id="ARBA00015611"/>
    </source>
</evidence>
<dbReference type="Pfam" id="PF17900">
    <property type="entry name" value="Peptidase_M1_N"/>
    <property type="match status" value="1"/>
</dbReference>
<sequence length="505" mass="54430">MSASRTTVVRGLATAVGIVSLVSITGLATAAPGDPGKPRFTAGSAGVGDTYFPYAGNGGYDVSHYDLAVDYTPPAPAPAPLEGQFSGVATIDLTATADLDRFNLDLRGMSVSAMTINGKPATGIAPPAPGAEVDGAAYWHVQDDAARRWELTVQPRPKLKKGQRARLVVTYGGTTTRPTDIETAPYGWYTTRDGAIVVSEPDGSMTWYPVSDHPRDKATYSFRITVPEGKVAVANGLPDGPPVTANGRTTWSWDAVDEQASYLTTASVGDFEVRPVTHSASGVPIHDFVDSKLSPSRRTTTNASLALQPRMIDFFESRFGPYPFSSYGSSVDDDSVGYALETQTRPVYSGQAVQGTVAHELAHQWLGNAVSPKDWKDIWLNEGWATYATWLWNEENGIRTAQAAFDSWYAPARTPEYWALPIGDPGPMGLFATQVYNRGAGTLHALRLTVGDEAFFEGVQTWVQRYDDSTATTADFQAVYEEVSGQDLDAFFQEWLATAAKPSLP</sequence>
<evidence type="ECO:0000313" key="16">
    <source>
        <dbReference type="EMBL" id="GAA4388960.1"/>
    </source>
</evidence>
<feature type="chain" id="PRO_5046887248" description="Aminopeptidase N" evidence="13">
    <location>
        <begin position="31"/>
        <end position="505"/>
    </location>
</feature>
<keyword evidence="13" id="KW-0732">Signal</keyword>
<comment type="catalytic activity">
    <reaction evidence="1">
        <text>Release of an N-terminal amino acid, Xaa-|-Yaa- from a peptide, amide or arylamide. Xaa is preferably Ala, but may be most amino acids including Pro (slow action). When a terminal hydrophobic residue is followed by a prolyl residue, the two may be released as an intact Xaa-Pro dipeptide.</text>
        <dbReference type="EC" id="3.4.11.2"/>
    </reaction>
</comment>
<reference evidence="17" key="1">
    <citation type="journal article" date="2019" name="Int. J. Syst. Evol. Microbiol.">
        <title>The Global Catalogue of Microorganisms (GCM) 10K type strain sequencing project: providing services to taxonomists for standard genome sequencing and annotation.</title>
        <authorList>
            <consortium name="The Broad Institute Genomics Platform"/>
            <consortium name="The Broad Institute Genome Sequencing Center for Infectious Disease"/>
            <person name="Wu L."/>
            <person name="Ma J."/>
        </authorList>
    </citation>
    <scope>NUCLEOTIDE SEQUENCE [LARGE SCALE GENOMIC DNA]</scope>
    <source>
        <strain evidence="17">JCM 17738</strain>
    </source>
</reference>
<evidence type="ECO:0000256" key="2">
    <source>
        <dbReference type="ARBA" id="ARBA00001947"/>
    </source>
</evidence>
<evidence type="ECO:0000259" key="14">
    <source>
        <dbReference type="Pfam" id="PF01433"/>
    </source>
</evidence>
<dbReference type="InterPro" id="IPR050344">
    <property type="entry name" value="Peptidase_M1_aminopeptidases"/>
</dbReference>
<comment type="cofactor">
    <cofactor evidence="2">
        <name>Zn(2+)</name>
        <dbReference type="ChEBI" id="CHEBI:29105"/>
    </cofactor>
</comment>
<dbReference type="PANTHER" id="PTHR11533:SF297">
    <property type="entry name" value="AMINOPEPTIDASE N"/>
    <property type="match status" value="1"/>
</dbReference>
<dbReference type="PRINTS" id="PR00756">
    <property type="entry name" value="ALADIPTASE"/>
</dbReference>
<dbReference type="CDD" id="cd09603">
    <property type="entry name" value="M1_APN_like"/>
    <property type="match status" value="1"/>
</dbReference>
<name>A0ABP8JD35_9MICO</name>
<evidence type="ECO:0000256" key="6">
    <source>
        <dbReference type="ARBA" id="ARBA00022670"/>
    </source>
</evidence>
<evidence type="ECO:0000256" key="4">
    <source>
        <dbReference type="ARBA" id="ARBA00012564"/>
    </source>
</evidence>
<dbReference type="InterPro" id="IPR001930">
    <property type="entry name" value="Peptidase_M1"/>
</dbReference>
<dbReference type="RefSeq" id="WP_159898883.1">
    <property type="nucleotide sequence ID" value="NZ_BAABFX010000009.1"/>
</dbReference>
<dbReference type="InterPro" id="IPR014782">
    <property type="entry name" value="Peptidase_M1_dom"/>
</dbReference>
<feature type="domain" description="Peptidase M1 membrane alanine aminopeptidase" evidence="14">
    <location>
        <begin position="343"/>
        <end position="495"/>
    </location>
</feature>
<comment type="similarity">
    <text evidence="3">Belongs to the peptidase M1 family.</text>
</comment>
<organism evidence="16 17">
    <name type="scientific">Ornithinibacter aureus</name>
    <dbReference type="NCBI Taxonomy" id="622664"/>
    <lineage>
        <taxon>Bacteria</taxon>
        <taxon>Bacillati</taxon>
        <taxon>Actinomycetota</taxon>
        <taxon>Actinomycetes</taxon>
        <taxon>Micrococcales</taxon>
        <taxon>Intrasporangiaceae</taxon>
        <taxon>Ornithinibacter</taxon>
    </lineage>
</organism>
<evidence type="ECO:0000256" key="3">
    <source>
        <dbReference type="ARBA" id="ARBA00010136"/>
    </source>
</evidence>
<dbReference type="EMBL" id="BAABFX010000009">
    <property type="protein sequence ID" value="GAA4388960.1"/>
    <property type="molecule type" value="Genomic_DNA"/>
</dbReference>
<keyword evidence="7" id="KW-0479">Metal-binding</keyword>
<keyword evidence="8" id="KW-0378">Hydrolase</keyword>
<evidence type="ECO:0000256" key="11">
    <source>
        <dbReference type="ARBA" id="ARBA00029811"/>
    </source>
</evidence>
<evidence type="ECO:0000256" key="1">
    <source>
        <dbReference type="ARBA" id="ARBA00000098"/>
    </source>
</evidence>
<proteinExistence type="inferred from homology"/>
<evidence type="ECO:0000256" key="7">
    <source>
        <dbReference type="ARBA" id="ARBA00022723"/>
    </source>
</evidence>
<dbReference type="PANTHER" id="PTHR11533">
    <property type="entry name" value="PROTEASE M1 ZINC METALLOPROTEASE"/>
    <property type="match status" value="1"/>
</dbReference>
<dbReference type="SUPFAM" id="SSF55486">
    <property type="entry name" value="Metalloproteases ('zincins'), catalytic domain"/>
    <property type="match status" value="1"/>
</dbReference>
<dbReference type="InterPro" id="IPR027268">
    <property type="entry name" value="Peptidase_M4/M1_CTD_sf"/>
</dbReference>
<keyword evidence="10" id="KW-0482">Metalloprotease</keyword>
<evidence type="ECO:0000256" key="10">
    <source>
        <dbReference type="ARBA" id="ARBA00023049"/>
    </source>
</evidence>
<evidence type="ECO:0000256" key="13">
    <source>
        <dbReference type="SAM" id="SignalP"/>
    </source>
</evidence>
<comment type="caution">
    <text evidence="16">The sequence shown here is derived from an EMBL/GenBank/DDBJ whole genome shotgun (WGS) entry which is preliminary data.</text>
</comment>
<keyword evidence="6" id="KW-0645">Protease</keyword>
<dbReference type="InterPro" id="IPR045357">
    <property type="entry name" value="Aminopeptidase_N-like_N"/>
</dbReference>
<dbReference type="SUPFAM" id="SSF63737">
    <property type="entry name" value="Leukotriene A4 hydrolase N-terminal domain"/>
    <property type="match status" value="1"/>
</dbReference>
<accession>A0ABP8JD35</accession>
<dbReference type="InterPro" id="IPR042097">
    <property type="entry name" value="Aminopeptidase_N-like_N_sf"/>
</dbReference>
<gene>
    <name evidence="16" type="ORF">GCM10023153_04760</name>
</gene>
<feature type="signal peptide" evidence="13">
    <location>
        <begin position="1"/>
        <end position="30"/>
    </location>
</feature>
<dbReference type="Gene3D" id="1.10.390.10">
    <property type="entry name" value="Neutral Protease Domain 2"/>
    <property type="match status" value="1"/>
</dbReference>